<dbReference type="SUPFAM" id="SSF48371">
    <property type="entry name" value="ARM repeat"/>
    <property type="match status" value="1"/>
</dbReference>
<sequence length="242" mass="27309">MRKITRKGEILAALEKVCAAYREQGPAEAVACCETEMLQHKVKFPLLETFTRGLYECLPETEQLAFCDRIAALRTIGGNVLLGIMLQERLTAHFLPSFGKAAEYIAAGEQWYVCDIIGERVFGYALLHQPERTLPELERLARHPSFWVVRSLGAGSHYAIKKGLEKTAVRRVFALLLSLCNTRNKEVRQGVGWAAKTTARFHPDIIAENRLRIQNEDQVPGWFRTKIKIGLARHQHAQGDNG</sequence>
<dbReference type="EMBL" id="PDUD01000002">
    <property type="protein sequence ID" value="PHN08120.1"/>
    <property type="molecule type" value="Genomic_DNA"/>
</dbReference>
<name>A0A2D0NIA4_FLAN2</name>
<dbReference type="Pfam" id="PF08713">
    <property type="entry name" value="DNA_alkylation"/>
    <property type="match status" value="1"/>
</dbReference>
<dbReference type="InterPro" id="IPR016024">
    <property type="entry name" value="ARM-type_fold"/>
</dbReference>
<protein>
    <submittedName>
        <fullName evidence="1">DNA alkylation repair protein</fullName>
    </submittedName>
</protein>
<evidence type="ECO:0000313" key="1">
    <source>
        <dbReference type="EMBL" id="PHN08120.1"/>
    </source>
</evidence>
<accession>A0A2D0NIA4</accession>
<dbReference type="InterPro" id="IPR014825">
    <property type="entry name" value="DNA_alkylation"/>
</dbReference>
<dbReference type="AlphaFoldDB" id="A0A2D0NIA4"/>
<organism evidence="1 2">
    <name type="scientific">Flavilitoribacter nigricans (strain ATCC 23147 / DSM 23189 / NBRC 102662 / NCIMB 1420 / SS-2)</name>
    <name type="common">Lewinella nigricans</name>
    <dbReference type="NCBI Taxonomy" id="1122177"/>
    <lineage>
        <taxon>Bacteria</taxon>
        <taxon>Pseudomonadati</taxon>
        <taxon>Bacteroidota</taxon>
        <taxon>Saprospiria</taxon>
        <taxon>Saprospirales</taxon>
        <taxon>Lewinellaceae</taxon>
        <taxon>Flavilitoribacter</taxon>
    </lineage>
</organism>
<dbReference type="Proteomes" id="UP000223913">
    <property type="component" value="Unassembled WGS sequence"/>
</dbReference>
<dbReference type="Gene3D" id="1.25.10.90">
    <property type="match status" value="1"/>
</dbReference>
<gene>
    <name evidence="1" type="ORF">CRP01_02010</name>
</gene>
<evidence type="ECO:0000313" key="2">
    <source>
        <dbReference type="Proteomes" id="UP000223913"/>
    </source>
</evidence>
<keyword evidence="2" id="KW-1185">Reference proteome</keyword>
<dbReference type="PANTHER" id="PTHR34070:SF1">
    <property type="entry name" value="DNA ALKYLATION REPAIR PROTEIN"/>
    <property type="match status" value="1"/>
</dbReference>
<dbReference type="OrthoDB" id="1424326at2"/>
<dbReference type="PANTHER" id="PTHR34070">
    <property type="entry name" value="ARMADILLO-TYPE FOLD"/>
    <property type="match status" value="1"/>
</dbReference>
<dbReference type="RefSeq" id="WP_099148323.1">
    <property type="nucleotide sequence ID" value="NZ_PDUD01000002.1"/>
</dbReference>
<comment type="caution">
    <text evidence="1">The sequence shown here is derived from an EMBL/GenBank/DDBJ whole genome shotgun (WGS) entry which is preliminary data.</text>
</comment>
<proteinExistence type="predicted"/>
<reference evidence="1 2" key="1">
    <citation type="submission" date="2017-10" db="EMBL/GenBank/DDBJ databases">
        <title>The draft genome sequence of Lewinella nigricans NBRC 102662.</title>
        <authorList>
            <person name="Wang K."/>
        </authorList>
    </citation>
    <scope>NUCLEOTIDE SEQUENCE [LARGE SCALE GENOMIC DNA]</scope>
    <source>
        <strain evidence="1 2">NBRC 102662</strain>
    </source>
</reference>